<evidence type="ECO:0000259" key="3">
    <source>
        <dbReference type="PROSITE" id="PS50977"/>
    </source>
</evidence>
<dbReference type="Pfam" id="PF00440">
    <property type="entry name" value="TetR_N"/>
    <property type="match status" value="1"/>
</dbReference>
<dbReference type="Gene3D" id="1.10.357.10">
    <property type="entry name" value="Tetracycline Repressor, domain 2"/>
    <property type="match status" value="1"/>
</dbReference>
<evidence type="ECO:0000313" key="4">
    <source>
        <dbReference type="EMBL" id="MBB4679102.1"/>
    </source>
</evidence>
<dbReference type="InterPro" id="IPR041583">
    <property type="entry name" value="TetR_C_31"/>
</dbReference>
<dbReference type="PRINTS" id="PR00455">
    <property type="entry name" value="HTHTETR"/>
</dbReference>
<gene>
    <name evidence="4" type="ORF">HNR67_005220</name>
</gene>
<dbReference type="GO" id="GO:0003700">
    <property type="term" value="F:DNA-binding transcription factor activity"/>
    <property type="evidence" value="ECO:0007669"/>
    <property type="project" value="TreeGrafter"/>
</dbReference>
<keyword evidence="1 2" id="KW-0238">DNA-binding</keyword>
<dbReference type="Proteomes" id="UP000533598">
    <property type="component" value="Unassembled WGS sequence"/>
</dbReference>
<comment type="caution">
    <text evidence="4">The sequence shown here is derived from an EMBL/GenBank/DDBJ whole genome shotgun (WGS) entry which is preliminary data.</text>
</comment>
<dbReference type="InterPro" id="IPR036271">
    <property type="entry name" value="Tet_transcr_reg_TetR-rel_C_sf"/>
</dbReference>
<feature type="DNA-binding region" description="H-T-H motif" evidence="2">
    <location>
        <begin position="25"/>
        <end position="44"/>
    </location>
</feature>
<dbReference type="Pfam" id="PF17940">
    <property type="entry name" value="TetR_C_31"/>
    <property type="match status" value="1"/>
</dbReference>
<dbReference type="AlphaFoldDB" id="A0A7W7FVA8"/>
<reference evidence="4 5" key="1">
    <citation type="submission" date="2020-08" db="EMBL/GenBank/DDBJ databases">
        <title>Sequencing the genomes of 1000 actinobacteria strains.</title>
        <authorList>
            <person name="Klenk H.-P."/>
        </authorList>
    </citation>
    <scope>NUCLEOTIDE SEQUENCE [LARGE SCALE GENOMIC DNA]</scope>
    <source>
        <strain evidence="4 5">DSM 44230</strain>
    </source>
</reference>
<evidence type="ECO:0000313" key="5">
    <source>
        <dbReference type="Proteomes" id="UP000533598"/>
    </source>
</evidence>
<name>A0A7W7FVA8_9PSEU</name>
<dbReference type="SUPFAM" id="SSF46689">
    <property type="entry name" value="Homeodomain-like"/>
    <property type="match status" value="1"/>
</dbReference>
<dbReference type="PANTHER" id="PTHR30055:SF219">
    <property type="entry name" value="TRANSCRIPTIONAL REGULATORY PROTEIN"/>
    <property type="match status" value="1"/>
</dbReference>
<dbReference type="InterPro" id="IPR001647">
    <property type="entry name" value="HTH_TetR"/>
</dbReference>
<dbReference type="InterPro" id="IPR009057">
    <property type="entry name" value="Homeodomain-like_sf"/>
</dbReference>
<protein>
    <submittedName>
        <fullName evidence="4">AcrR family transcriptional regulator</fullName>
    </submittedName>
</protein>
<sequence>MTNNRESLLAGAKKCLYDKGYARTTARDIAGASGVSLAAIGYHFGSTQELMNQALYAAIGDWGEELEATLAAELDPETTTRQRFETYWERVLTSFRTHRRMWVATFEIFPLIDELPQVRAGLAQGMEHARIGLATLLRGVGAGGGDAREVGAVHQALLSGILAQWLIDPEAAPSAAELSAGLRRIAQDLADD</sequence>
<evidence type="ECO:0000256" key="1">
    <source>
        <dbReference type="ARBA" id="ARBA00023125"/>
    </source>
</evidence>
<dbReference type="GO" id="GO:0000976">
    <property type="term" value="F:transcription cis-regulatory region binding"/>
    <property type="evidence" value="ECO:0007669"/>
    <property type="project" value="TreeGrafter"/>
</dbReference>
<dbReference type="InterPro" id="IPR050109">
    <property type="entry name" value="HTH-type_TetR-like_transc_reg"/>
</dbReference>
<proteinExistence type="predicted"/>
<dbReference type="PANTHER" id="PTHR30055">
    <property type="entry name" value="HTH-TYPE TRANSCRIPTIONAL REGULATOR RUTR"/>
    <property type="match status" value="1"/>
</dbReference>
<evidence type="ECO:0000256" key="2">
    <source>
        <dbReference type="PROSITE-ProRule" id="PRU00335"/>
    </source>
</evidence>
<dbReference type="RefSeq" id="WP_185004891.1">
    <property type="nucleotide sequence ID" value="NZ_BAAAUI010000048.1"/>
</dbReference>
<accession>A0A7W7FVA8</accession>
<dbReference type="SUPFAM" id="SSF48498">
    <property type="entry name" value="Tetracyclin repressor-like, C-terminal domain"/>
    <property type="match status" value="1"/>
</dbReference>
<feature type="domain" description="HTH tetR-type" evidence="3">
    <location>
        <begin position="2"/>
        <end position="62"/>
    </location>
</feature>
<keyword evidence="5" id="KW-1185">Reference proteome</keyword>
<dbReference type="PROSITE" id="PS50977">
    <property type="entry name" value="HTH_TETR_2"/>
    <property type="match status" value="1"/>
</dbReference>
<organism evidence="4 5">
    <name type="scientific">Crossiella cryophila</name>
    <dbReference type="NCBI Taxonomy" id="43355"/>
    <lineage>
        <taxon>Bacteria</taxon>
        <taxon>Bacillati</taxon>
        <taxon>Actinomycetota</taxon>
        <taxon>Actinomycetes</taxon>
        <taxon>Pseudonocardiales</taxon>
        <taxon>Pseudonocardiaceae</taxon>
        <taxon>Crossiella</taxon>
    </lineage>
</organism>
<dbReference type="EMBL" id="JACHMH010000001">
    <property type="protein sequence ID" value="MBB4679102.1"/>
    <property type="molecule type" value="Genomic_DNA"/>
</dbReference>